<sequence>MSFCFAGFYIDTAGKDSTKIQDCIKK</sequence>
<organism evidence="1">
    <name type="scientific">uncultured Desulfovibrio sp</name>
    <dbReference type="NCBI Taxonomy" id="167968"/>
    <lineage>
        <taxon>Bacteria</taxon>
        <taxon>Pseudomonadati</taxon>
        <taxon>Thermodesulfobacteriota</taxon>
        <taxon>Desulfovibrionia</taxon>
        <taxon>Desulfovibrionales</taxon>
        <taxon>Desulfovibrionaceae</taxon>
        <taxon>Desulfovibrio</taxon>
        <taxon>environmental samples</taxon>
    </lineage>
</organism>
<accession>A0A212JM25</accession>
<protein>
    <submittedName>
        <fullName evidence="1">Uncharacterized protein</fullName>
    </submittedName>
</protein>
<gene>
    <name evidence="1" type="ORF">KM92DES2_11365</name>
</gene>
<dbReference type="EMBL" id="FLUP01000001">
    <property type="protein sequence ID" value="SBW00493.1"/>
    <property type="molecule type" value="Genomic_DNA"/>
</dbReference>
<reference evidence="1" key="1">
    <citation type="submission" date="2016-04" db="EMBL/GenBank/DDBJ databases">
        <authorList>
            <person name="Evans L.H."/>
            <person name="Alamgir A."/>
            <person name="Owens N."/>
            <person name="Weber N.D."/>
            <person name="Virtaneva K."/>
            <person name="Barbian K."/>
            <person name="Babar A."/>
            <person name="Rosenke K."/>
        </authorList>
    </citation>
    <scope>NUCLEOTIDE SEQUENCE</scope>
    <source>
        <strain evidence="1">92-2</strain>
    </source>
</reference>
<dbReference type="AlphaFoldDB" id="A0A212JM25"/>
<proteinExistence type="predicted"/>
<evidence type="ECO:0000313" key="1">
    <source>
        <dbReference type="EMBL" id="SBW00493.1"/>
    </source>
</evidence>
<name>A0A212JM25_9BACT</name>